<name>A0A2P2MTI4_RHIMU</name>
<proteinExistence type="predicted"/>
<sequence>MEKWNRQIIILETSFRQQQALDISIILYSLTPQRKIPYSVTSLRTK</sequence>
<dbReference type="AlphaFoldDB" id="A0A2P2MTI4"/>
<organism evidence="1">
    <name type="scientific">Rhizophora mucronata</name>
    <name type="common">Asiatic mangrove</name>
    <dbReference type="NCBI Taxonomy" id="61149"/>
    <lineage>
        <taxon>Eukaryota</taxon>
        <taxon>Viridiplantae</taxon>
        <taxon>Streptophyta</taxon>
        <taxon>Embryophyta</taxon>
        <taxon>Tracheophyta</taxon>
        <taxon>Spermatophyta</taxon>
        <taxon>Magnoliopsida</taxon>
        <taxon>eudicotyledons</taxon>
        <taxon>Gunneridae</taxon>
        <taxon>Pentapetalae</taxon>
        <taxon>rosids</taxon>
        <taxon>fabids</taxon>
        <taxon>Malpighiales</taxon>
        <taxon>Rhizophoraceae</taxon>
        <taxon>Rhizophora</taxon>
    </lineage>
</organism>
<reference evidence="1" key="1">
    <citation type="submission" date="2018-02" db="EMBL/GenBank/DDBJ databases">
        <title>Rhizophora mucronata_Transcriptome.</title>
        <authorList>
            <person name="Meera S.P."/>
            <person name="Sreeshan A."/>
            <person name="Augustine A."/>
        </authorList>
    </citation>
    <scope>NUCLEOTIDE SEQUENCE</scope>
    <source>
        <tissue evidence="1">Leaf</tissue>
    </source>
</reference>
<evidence type="ECO:0000313" key="1">
    <source>
        <dbReference type="EMBL" id="MBX33537.1"/>
    </source>
</evidence>
<protein>
    <submittedName>
        <fullName evidence="1">Uncharacterized protein</fullName>
    </submittedName>
</protein>
<dbReference type="EMBL" id="GGEC01053053">
    <property type="protein sequence ID" value="MBX33537.1"/>
    <property type="molecule type" value="Transcribed_RNA"/>
</dbReference>
<accession>A0A2P2MTI4</accession>